<dbReference type="GeneID" id="31007968"/>
<name>A0A225A9C7_TALAT</name>
<dbReference type="InterPro" id="IPR000182">
    <property type="entry name" value="GNAT_dom"/>
</dbReference>
<dbReference type="PANTHER" id="PTHR43305">
    <property type="entry name" value="FAMILY N-ACETYLTRANSFERASE, PUTATIVE (AFU_ORTHOLOGUE AFUA_2G01380)-RELATED"/>
    <property type="match status" value="1"/>
</dbReference>
<protein>
    <recommendedName>
        <fullName evidence="1">N-acetyltransferase domain-containing protein</fullName>
    </recommendedName>
</protein>
<comment type="caution">
    <text evidence="2">The sequence shown here is derived from an EMBL/GenBank/DDBJ whole genome shotgun (WGS) entry which is preliminary data.</text>
</comment>
<evidence type="ECO:0000313" key="3">
    <source>
        <dbReference type="Proteomes" id="UP000214365"/>
    </source>
</evidence>
<sequence>MRQSFKIEPAIFPRDKQAITQLFTAYTEALGLDLTFQDYETEINSLPGKYAPDRWGCLLVARIDNNDTKAGMVDDRELLGCVAYRALPPSPFDADERYCEMKRLYVTPQARGSGMGTKLVETIIQHAKSTRLYRGMRLDTLPSTYMASARALYKRYGFVEIEGYYETPIESTIFMELKF</sequence>
<evidence type="ECO:0000313" key="2">
    <source>
        <dbReference type="EMBL" id="OKL56630.1"/>
    </source>
</evidence>
<dbReference type="InterPro" id="IPR016181">
    <property type="entry name" value="Acyl_CoA_acyltransferase"/>
</dbReference>
<dbReference type="EMBL" id="LFMY01000014">
    <property type="protein sequence ID" value="OKL56630.1"/>
    <property type="molecule type" value="Genomic_DNA"/>
</dbReference>
<proteinExistence type="predicted"/>
<gene>
    <name evidence="2" type="ORF">UA08_08212</name>
</gene>
<organism evidence="2 3">
    <name type="scientific">Talaromyces atroroseus</name>
    <dbReference type="NCBI Taxonomy" id="1441469"/>
    <lineage>
        <taxon>Eukaryota</taxon>
        <taxon>Fungi</taxon>
        <taxon>Dikarya</taxon>
        <taxon>Ascomycota</taxon>
        <taxon>Pezizomycotina</taxon>
        <taxon>Eurotiomycetes</taxon>
        <taxon>Eurotiomycetidae</taxon>
        <taxon>Eurotiales</taxon>
        <taxon>Trichocomaceae</taxon>
        <taxon>Talaromyces</taxon>
        <taxon>Talaromyces sect. Trachyspermi</taxon>
    </lineage>
</organism>
<dbReference type="InterPro" id="IPR052777">
    <property type="entry name" value="Acetyltransferase_Enz"/>
</dbReference>
<dbReference type="GO" id="GO:0016747">
    <property type="term" value="F:acyltransferase activity, transferring groups other than amino-acyl groups"/>
    <property type="evidence" value="ECO:0007669"/>
    <property type="project" value="InterPro"/>
</dbReference>
<dbReference type="CDD" id="cd04301">
    <property type="entry name" value="NAT_SF"/>
    <property type="match status" value="1"/>
</dbReference>
<dbReference type="STRING" id="1441469.A0A225A9C7"/>
<dbReference type="Pfam" id="PF00583">
    <property type="entry name" value="Acetyltransf_1"/>
    <property type="match status" value="1"/>
</dbReference>
<feature type="domain" description="N-acetyltransferase" evidence="1">
    <location>
        <begin position="5"/>
        <end position="179"/>
    </location>
</feature>
<dbReference type="OrthoDB" id="41532at2759"/>
<evidence type="ECO:0000259" key="1">
    <source>
        <dbReference type="PROSITE" id="PS51186"/>
    </source>
</evidence>
<accession>A0A225A9C7</accession>
<reference evidence="2 3" key="1">
    <citation type="submission" date="2015-06" db="EMBL/GenBank/DDBJ databases">
        <title>Talaromyces atroroseus IBT 11181 draft genome.</title>
        <authorList>
            <person name="Rasmussen K.B."/>
            <person name="Rasmussen S."/>
            <person name="Petersen B."/>
            <person name="Sicheritz-Ponten T."/>
            <person name="Mortensen U.H."/>
            <person name="Thrane U."/>
        </authorList>
    </citation>
    <scope>NUCLEOTIDE SEQUENCE [LARGE SCALE GENOMIC DNA]</scope>
    <source>
        <strain evidence="2 3">IBT 11181</strain>
    </source>
</reference>
<dbReference type="Proteomes" id="UP000214365">
    <property type="component" value="Unassembled WGS sequence"/>
</dbReference>
<dbReference type="PROSITE" id="PS51186">
    <property type="entry name" value="GNAT"/>
    <property type="match status" value="1"/>
</dbReference>
<dbReference type="Gene3D" id="3.40.630.30">
    <property type="match status" value="1"/>
</dbReference>
<dbReference type="SUPFAM" id="SSF55729">
    <property type="entry name" value="Acyl-CoA N-acyltransferases (Nat)"/>
    <property type="match status" value="1"/>
</dbReference>
<dbReference type="RefSeq" id="XP_020116751.1">
    <property type="nucleotide sequence ID" value="XM_020263110.1"/>
</dbReference>
<keyword evidence="3" id="KW-1185">Reference proteome</keyword>
<dbReference type="PANTHER" id="PTHR43305:SF1">
    <property type="entry name" value="FAMILY N-ACETYLTRANSFERASE, PUTATIVE (AFU_ORTHOLOGUE AFUA_2G01380)-RELATED"/>
    <property type="match status" value="1"/>
</dbReference>
<dbReference type="AlphaFoldDB" id="A0A225A9C7"/>